<comment type="caution">
    <text evidence="2">The sequence shown here is derived from an EMBL/GenBank/DDBJ whole genome shotgun (WGS) entry which is preliminary data.</text>
</comment>
<keyword evidence="1" id="KW-1133">Transmembrane helix</keyword>
<keyword evidence="1" id="KW-0472">Membrane</keyword>
<sequence>MFHVYWPAVASLALIVIGIIMVILMYGDKICARVIRTRRDSVPTSQRPRGPERIIRERLEMQTPQKPTYSYGHEIEV</sequence>
<name>A0A8J2P6J6_9HEXA</name>
<feature type="transmembrane region" description="Helical" evidence="1">
    <location>
        <begin position="6"/>
        <end position="26"/>
    </location>
</feature>
<organism evidence="2 3">
    <name type="scientific">Allacma fusca</name>
    <dbReference type="NCBI Taxonomy" id="39272"/>
    <lineage>
        <taxon>Eukaryota</taxon>
        <taxon>Metazoa</taxon>
        <taxon>Ecdysozoa</taxon>
        <taxon>Arthropoda</taxon>
        <taxon>Hexapoda</taxon>
        <taxon>Collembola</taxon>
        <taxon>Symphypleona</taxon>
        <taxon>Sminthuridae</taxon>
        <taxon>Allacma</taxon>
    </lineage>
</organism>
<evidence type="ECO:0000313" key="2">
    <source>
        <dbReference type="EMBL" id="CAG7726411.1"/>
    </source>
</evidence>
<evidence type="ECO:0000256" key="1">
    <source>
        <dbReference type="SAM" id="Phobius"/>
    </source>
</evidence>
<gene>
    <name evidence="2" type="ORF">AFUS01_LOCUS15325</name>
</gene>
<accession>A0A8J2P6J6</accession>
<dbReference type="EMBL" id="CAJVCH010135296">
    <property type="protein sequence ID" value="CAG7726411.1"/>
    <property type="molecule type" value="Genomic_DNA"/>
</dbReference>
<dbReference type="AlphaFoldDB" id="A0A8J2P6J6"/>
<keyword evidence="1" id="KW-0812">Transmembrane</keyword>
<reference evidence="2" key="1">
    <citation type="submission" date="2021-06" db="EMBL/GenBank/DDBJ databases">
        <authorList>
            <person name="Hodson N. C."/>
            <person name="Mongue J. A."/>
            <person name="Jaron S. K."/>
        </authorList>
    </citation>
    <scope>NUCLEOTIDE SEQUENCE</scope>
</reference>
<dbReference type="Proteomes" id="UP000708208">
    <property type="component" value="Unassembled WGS sequence"/>
</dbReference>
<protein>
    <submittedName>
        <fullName evidence="2">Uncharacterized protein</fullName>
    </submittedName>
</protein>
<proteinExistence type="predicted"/>
<keyword evidence="3" id="KW-1185">Reference proteome</keyword>
<evidence type="ECO:0000313" key="3">
    <source>
        <dbReference type="Proteomes" id="UP000708208"/>
    </source>
</evidence>